<dbReference type="AlphaFoldDB" id="A0A511QDF9"/>
<organism evidence="1 2">
    <name type="scientific">Vibrio sagamiensis NBRC 104589</name>
    <dbReference type="NCBI Taxonomy" id="1219064"/>
    <lineage>
        <taxon>Bacteria</taxon>
        <taxon>Pseudomonadati</taxon>
        <taxon>Pseudomonadota</taxon>
        <taxon>Gammaproteobacteria</taxon>
        <taxon>Vibrionales</taxon>
        <taxon>Vibrionaceae</taxon>
        <taxon>Vibrio</taxon>
    </lineage>
</organism>
<gene>
    <name evidence="1" type="ORF">VSA01S_14530</name>
</gene>
<dbReference type="RefSeq" id="WP_039981774.1">
    <property type="nucleotide sequence ID" value="NZ_BAOJ01000066.1"/>
</dbReference>
<sequence>MKQIGSNALIIEGGTMRGILSYGILDLSSTQYFSSFDSFWDASAGASNLASFLTNMTGETIKSIWKNWAMRRSNYGMGTLHSK</sequence>
<evidence type="ECO:0000313" key="1">
    <source>
        <dbReference type="EMBL" id="GEM75341.1"/>
    </source>
</evidence>
<name>A0A511QDF9_9VIBR</name>
<dbReference type="InterPro" id="IPR016035">
    <property type="entry name" value="Acyl_Trfase/lysoPLipase"/>
</dbReference>
<accession>A0A511QDF9</accession>
<comment type="caution">
    <text evidence="1">The sequence shown here is derived from an EMBL/GenBank/DDBJ whole genome shotgun (WGS) entry which is preliminary data.</text>
</comment>
<dbReference type="SUPFAM" id="SSF52151">
    <property type="entry name" value="FabD/lysophospholipase-like"/>
    <property type="match status" value="1"/>
</dbReference>
<dbReference type="EMBL" id="BJXJ01000011">
    <property type="protein sequence ID" value="GEM75341.1"/>
    <property type="molecule type" value="Genomic_DNA"/>
</dbReference>
<reference evidence="1 2" key="1">
    <citation type="submission" date="2019-07" db="EMBL/GenBank/DDBJ databases">
        <title>Whole genome shotgun sequence of Vibrio sagamiensis NBRC 104589.</title>
        <authorList>
            <person name="Hosoyama A."/>
            <person name="Uohara A."/>
            <person name="Ohji S."/>
            <person name="Ichikawa N."/>
        </authorList>
    </citation>
    <scope>NUCLEOTIDE SEQUENCE [LARGE SCALE GENOMIC DNA]</scope>
    <source>
        <strain evidence="1 2">NBRC 104589</strain>
    </source>
</reference>
<evidence type="ECO:0000313" key="2">
    <source>
        <dbReference type="Proteomes" id="UP000321922"/>
    </source>
</evidence>
<protein>
    <recommendedName>
        <fullName evidence="3">PNPLA domain-containing protein</fullName>
    </recommendedName>
</protein>
<proteinExistence type="predicted"/>
<evidence type="ECO:0008006" key="3">
    <source>
        <dbReference type="Google" id="ProtNLM"/>
    </source>
</evidence>
<keyword evidence="2" id="KW-1185">Reference proteome</keyword>
<dbReference type="Proteomes" id="UP000321922">
    <property type="component" value="Unassembled WGS sequence"/>
</dbReference>